<evidence type="ECO:0000256" key="5">
    <source>
        <dbReference type="ARBA" id="ARBA00023136"/>
    </source>
</evidence>
<keyword evidence="5 7" id="KW-0472">Membrane</keyword>
<evidence type="ECO:0000256" key="3">
    <source>
        <dbReference type="ARBA" id="ARBA00022692"/>
    </source>
</evidence>
<evidence type="ECO:0000256" key="6">
    <source>
        <dbReference type="SAM" id="MobiDB-lite"/>
    </source>
</evidence>
<comment type="caution">
    <text evidence="8">The sequence shown here is derived from an EMBL/GenBank/DDBJ whole genome shotgun (WGS) entry which is preliminary data.</text>
</comment>
<dbReference type="Proteomes" id="UP000468735">
    <property type="component" value="Unassembled WGS sequence"/>
</dbReference>
<evidence type="ECO:0000313" key="9">
    <source>
        <dbReference type="Proteomes" id="UP000468735"/>
    </source>
</evidence>
<feature type="transmembrane region" description="Helical" evidence="7">
    <location>
        <begin position="220"/>
        <end position="241"/>
    </location>
</feature>
<protein>
    <submittedName>
        <fullName evidence="8">Flippase-like domain-containing protein</fullName>
    </submittedName>
</protein>
<dbReference type="AlphaFoldDB" id="A0A6H9Z263"/>
<comment type="subcellular location">
    <subcellularLocation>
        <location evidence="1">Cell membrane</location>
        <topology evidence="1">Multi-pass membrane protein</topology>
    </subcellularLocation>
</comment>
<proteinExistence type="predicted"/>
<keyword evidence="3 7" id="KW-0812">Transmembrane</keyword>
<feature type="transmembrane region" description="Helical" evidence="7">
    <location>
        <begin position="145"/>
        <end position="171"/>
    </location>
</feature>
<evidence type="ECO:0000256" key="1">
    <source>
        <dbReference type="ARBA" id="ARBA00004651"/>
    </source>
</evidence>
<feature type="transmembrane region" description="Helical" evidence="7">
    <location>
        <begin position="183"/>
        <end position="208"/>
    </location>
</feature>
<feature type="transmembrane region" description="Helical" evidence="7">
    <location>
        <begin position="35"/>
        <end position="55"/>
    </location>
</feature>
<dbReference type="Pfam" id="PF03706">
    <property type="entry name" value="LPG_synthase_TM"/>
    <property type="match status" value="1"/>
</dbReference>
<organism evidence="8 9">
    <name type="scientific">Actinomadura rudentiformis</name>
    <dbReference type="NCBI Taxonomy" id="359158"/>
    <lineage>
        <taxon>Bacteria</taxon>
        <taxon>Bacillati</taxon>
        <taxon>Actinomycetota</taxon>
        <taxon>Actinomycetes</taxon>
        <taxon>Streptosporangiales</taxon>
        <taxon>Thermomonosporaceae</taxon>
        <taxon>Actinomadura</taxon>
    </lineage>
</organism>
<keyword evidence="9" id="KW-1185">Reference proteome</keyword>
<dbReference type="OrthoDB" id="6057470at2"/>
<feature type="region of interest" description="Disordered" evidence="6">
    <location>
        <begin position="293"/>
        <end position="328"/>
    </location>
</feature>
<sequence>MRIGRVLLVLLALGFCAYSLIDQWDATVRAFEQMSVATLLGAFAAGLAGLFAWTLSWRVFLAGLGSPLPVKAMYRISSISQLGKYVPGKVWALVTQMELAREYEVPRARSFGSTLLAMAASQATGLAIAASTLPLTSATARSRYWWLFLLTPVVLACLHPKIVTWALNTLLKLVRRPSLEHPVSLPATLLGAFWAVLGWVFFGVHLWLLCAAAGGDGTGLPFLATGAYALAFVAGFLVFIAPGGIGAREAAMVLVLTPVLPAGAPIVVALASRVVLTLADLTNAGLAVLIGGRPPKAPVKQAPGEGNEDSGNEPAPGTLVTGTQPNKE</sequence>
<keyword evidence="2" id="KW-1003">Cell membrane</keyword>
<name>A0A6H9Z263_9ACTN</name>
<reference evidence="8 9" key="1">
    <citation type="submission" date="2019-09" db="EMBL/GenBank/DDBJ databases">
        <title>Actinomadura physcomitrii sp. nov., a novel actinomycete isolated from moss [Physcomitrium sphaericum (Ludw) Fuernr].</title>
        <authorList>
            <person name="Zhuang X."/>
            <person name="Liu C."/>
        </authorList>
    </citation>
    <scope>NUCLEOTIDE SEQUENCE [LARGE SCALE GENOMIC DNA]</scope>
    <source>
        <strain evidence="8 9">HMC1</strain>
    </source>
</reference>
<gene>
    <name evidence="8" type="ORF">F8566_04725</name>
</gene>
<evidence type="ECO:0000256" key="2">
    <source>
        <dbReference type="ARBA" id="ARBA00022475"/>
    </source>
</evidence>
<evidence type="ECO:0000256" key="4">
    <source>
        <dbReference type="ARBA" id="ARBA00022989"/>
    </source>
</evidence>
<evidence type="ECO:0000256" key="7">
    <source>
        <dbReference type="SAM" id="Phobius"/>
    </source>
</evidence>
<dbReference type="InterPro" id="IPR022791">
    <property type="entry name" value="L-PG_synthase/AglD"/>
</dbReference>
<keyword evidence="4 7" id="KW-1133">Transmembrane helix</keyword>
<dbReference type="EMBL" id="WBMT01000002">
    <property type="protein sequence ID" value="KAB2351885.1"/>
    <property type="molecule type" value="Genomic_DNA"/>
</dbReference>
<accession>A0A6H9Z263</accession>
<dbReference type="GO" id="GO:0005886">
    <property type="term" value="C:plasma membrane"/>
    <property type="evidence" value="ECO:0007669"/>
    <property type="project" value="UniProtKB-SubCell"/>
</dbReference>
<evidence type="ECO:0000313" key="8">
    <source>
        <dbReference type="EMBL" id="KAB2351885.1"/>
    </source>
</evidence>
<feature type="transmembrane region" description="Helical" evidence="7">
    <location>
        <begin position="253"/>
        <end position="276"/>
    </location>
</feature>